<feature type="domain" description="Zinc finger PHD-type" evidence="7">
    <location>
        <begin position="202"/>
        <end position="280"/>
    </location>
</feature>
<evidence type="ECO:0000313" key="8">
    <source>
        <dbReference type="EMBL" id="OAF69436.1"/>
    </source>
</evidence>
<dbReference type="InterPro" id="IPR001965">
    <property type="entry name" value="Znf_PHD"/>
</dbReference>
<keyword evidence="5" id="KW-0862">Zinc</keyword>
<dbReference type="GO" id="GO:0005634">
    <property type="term" value="C:nucleus"/>
    <property type="evidence" value="ECO:0007669"/>
    <property type="project" value="UniProtKB-SubCell"/>
</dbReference>
<evidence type="ECO:0000313" key="9">
    <source>
        <dbReference type="Proteomes" id="UP000078046"/>
    </source>
</evidence>
<dbReference type="SMART" id="SM00249">
    <property type="entry name" value="PHD"/>
    <property type="match status" value="1"/>
</dbReference>
<dbReference type="Gene3D" id="3.30.40.10">
    <property type="entry name" value="Zinc/RING finger domain, C3HC4 (zinc finger)"/>
    <property type="match status" value="1"/>
</dbReference>
<evidence type="ECO:0000256" key="3">
    <source>
        <dbReference type="ARBA" id="ARBA00022723"/>
    </source>
</evidence>
<comment type="caution">
    <text evidence="8">The sequence shown here is derived from an EMBL/GenBank/DDBJ whole genome shotgun (WGS) entry which is preliminary data.</text>
</comment>
<dbReference type="Proteomes" id="UP000078046">
    <property type="component" value="Unassembled WGS sequence"/>
</dbReference>
<comment type="subcellular location">
    <subcellularLocation>
        <location evidence="1">Nucleus</location>
    </subcellularLocation>
</comment>
<dbReference type="InterPro" id="IPR028651">
    <property type="entry name" value="ING_fam"/>
</dbReference>
<evidence type="ECO:0000256" key="4">
    <source>
        <dbReference type="ARBA" id="ARBA00022771"/>
    </source>
</evidence>
<name>A0A177B5A5_9BILA</name>
<proteinExistence type="inferred from homology"/>
<dbReference type="OrthoDB" id="5411773at2759"/>
<dbReference type="EMBL" id="LWCA01000282">
    <property type="protein sequence ID" value="OAF69436.1"/>
    <property type="molecule type" value="Genomic_DNA"/>
</dbReference>
<dbReference type="GO" id="GO:0008270">
    <property type="term" value="F:zinc ion binding"/>
    <property type="evidence" value="ECO:0007669"/>
    <property type="project" value="UniProtKB-KW"/>
</dbReference>
<dbReference type="PANTHER" id="PTHR10333">
    <property type="entry name" value="INHIBITOR OF GROWTH PROTEIN"/>
    <property type="match status" value="1"/>
</dbReference>
<evidence type="ECO:0000259" key="7">
    <source>
        <dbReference type="SMART" id="SM00249"/>
    </source>
</evidence>
<evidence type="ECO:0000256" key="6">
    <source>
        <dbReference type="ARBA" id="ARBA00023242"/>
    </source>
</evidence>
<evidence type="ECO:0000256" key="5">
    <source>
        <dbReference type="ARBA" id="ARBA00022833"/>
    </source>
</evidence>
<dbReference type="InterPro" id="IPR013083">
    <property type="entry name" value="Znf_RING/FYVE/PHD"/>
</dbReference>
<organism evidence="8 9">
    <name type="scientific">Intoshia linei</name>
    <dbReference type="NCBI Taxonomy" id="1819745"/>
    <lineage>
        <taxon>Eukaryota</taxon>
        <taxon>Metazoa</taxon>
        <taxon>Spiralia</taxon>
        <taxon>Lophotrochozoa</taxon>
        <taxon>Mesozoa</taxon>
        <taxon>Orthonectida</taxon>
        <taxon>Rhopaluridae</taxon>
        <taxon>Intoshia</taxon>
    </lineage>
</organism>
<sequence length="300" mass="34909">MENQDIPYDMINKAVLEMDNCTKYLENYVDAMENLPNSLGKDINQINQLNMDSKELSTLIISTPQAGKLLPFRFNLFPLNINSILEIEINMYDVDSIEKIMNEISETNKDNFKNNDNEIEGTHDVDMINDSPKTKDEKLEMILDRLNNCLLKTHEIGDRKLNVLFSMIDKVQDSQNKLDQSQVRPAYKFANNTCNVKQLMESCLISQERIAINNQHLNNNEGEEEIIFKTEENKRKSKSDGGIHQMIECDNSKCIYRWFHFPCVNLLIAPEGKWYCDDCINNPNVYIDVAEEIPQKHRIY</sequence>
<dbReference type="InterPro" id="IPR011011">
    <property type="entry name" value="Znf_FYVE_PHD"/>
</dbReference>
<protein>
    <recommendedName>
        <fullName evidence="7">Zinc finger PHD-type domain-containing protein</fullName>
    </recommendedName>
</protein>
<evidence type="ECO:0000256" key="2">
    <source>
        <dbReference type="ARBA" id="ARBA00010210"/>
    </source>
</evidence>
<dbReference type="AlphaFoldDB" id="A0A177B5A5"/>
<dbReference type="SUPFAM" id="SSF57903">
    <property type="entry name" value="FYVE/PHD zinc finger"/>
    <property type="match status" value="1"/>
</dbReference>
<reference evidence="8 9" key="1">
    <citation type="submission" date="2016-04" db="EMBL/GenBank/DDBJ databases">
        <title>The genome of Intoshia linei affirms orthonectids as highly simplified spiralians.</title>
        <authorList>
            <person name="Mikhailov K.V."/>
            <person name="Slusarev G.S."/>
            <person name="Nikitin M.A."/>
            <person name="Logacheva M.D."/>
            <person name="Penin A."/>
            <person name="Aleoshin V."/>
            <person name="Panchin Y.V."/>
        </authorList>
    </citation>
    <scope>NUCLEOTIDE SEQUENCE [LARGE SCALE GENOMIC DNA]</scope>
    <source>
        <strain evidence="8">Intl2013</strain>
        <tissue evidence="8">Whole animal</tissue>
    </source>
</reference>
<keyword evidence="6" id="KW-0539">Nucleus</keyword>
<keyword evidence="9" id="KW-1185">Reference proteome</keyword>
<evidence type="ECO:0000256" key="1">
    <source>
        <dbReference type="ARBA" id="ARBA00004123"/>
    </source>
</evidence>
<dbReference type="Gene3D" id="6.10.140.1740">
    <property type="match status" value="1"/>
</dbReference>
<keyword evidence="4" id="KW-0863">Zinc-finger</keyword>
<keyword evidence="3" id="KW-0479">Metal-binding</keyword>
<gene>
    <name evidence="8" type="ORF">A3Q56_02820</name>
</gene>
<comment type="similarity">
    <text evidence="2">Belongs to the ING family.</text>
</comment>
<accession>A0A177B5A5</accession>